<evidence type="ECO:0000313" key="3">
    <source>
        <dbReference type="Proteomes" id="UP000016936"/>
    </source>
</evidence>
<dbReference type="OrthoDB" id="5397557at2759"/>
<keyword evidence="3" id="KW-1185">Reference proteome</keyword>
<protein>
    <recommendedName>
        <fullName evidence="1">C2H2-type domain-containing protein</fullName>
    </recommendedName>
</protein>
<feature type="domain" description="C2H2-type" evidence="1">
    <location>
        <begin position="261"/>
        <end position="284"/>
    </location>
</feature>
<sequence>FSIFSQLPVEIQLHIVAMCSVSTLFQLMHTSSKLRREASKLFWGQKATYFLIEAEWLIDKAYPGQSFWDMAFLANVQNVEVEYQPVISKKICIHEHGTLVLRHDLINTFWDALKHWCPNLQKVILNQSKGSYSLEDDNEPFPRALQCLLQACPPSIKCSLLYLEQKPQSATGILQWRTDPWQRCLFQYTDDRGWLKTEPQRMRRTILVPPKQFKGPVGHYMGLRYQAHKKIPLQRLGLWPLTVEALDCYHFDGVRDKPFSCPLSGCTAYFSQGGEWSVHAVEVHYREQKKLLEVLPSNRIGAELRERSQALDRKTKQIQEEFTMIREAWVAGDETAQEEIWQLWMEQLHHDAAWEAQETGMKSTLW</sequence>
<evidence type="ECO:0000313" key="2">
    <source>
        <dbReference type="EMBL" id="EMD96246.1"/>
    </source>
</evidence>
<organism evidence="2 3">
    <name type="scientific">Cochliobolus heterostrophus (strain C5 / ATCC 48332 / race O)</name>
    <name type="common">Southern corn leaf blight fungus</name>
    <name type="synonym">Bipolaris maydis</name>
    <dbReference type="NCBI Taxonomy" id="701091"/>
    <lineage>
        <taxon>Eukaryota</taxon>
        <taxon>Fungi</taxon>
        <taxon>Dikarya</taxon>
        <taxon>Ascomycota</taxon>
        <taxon>Pezizomycotina</taxon>
        <taxon>Dothideomycetes</taxon>
        <taxon>Pleosporomycetidae</taxon>
        <taxon>Pleosporales</taxon>
        <taxon>Pleosporineae</taxon>
        <taxon>Pleosporaceae</taxon>
        <taxon>Bipolaris</taxon>
    </lineage>
</organism>
<reference evidence="2 3" key="1">
    <citation type="journal article" date="2012" name="PLoS Pathog.">
        <title>Diverse lifestyles and strategies of plant pathogenesis encoded in the genomes of eighteen Dothideomycetes fungi.</title>
        <authorList>
            <person name="Ohm R.A."/>
            <person name="Feau N."/>
            <person name="Henrissat B."/>
            <person name="Schoch C.L."/>
            <person name="Horwitz B.A."/>
            <person name="Barry K.W."/>
            <person name="Condon B.J."/>
            <person name="Copeland A.C."/>
            <person name="Dhillon B."/>
            <person name="Glaser F."/>
            <person name="Hesse C.N."/>
            <person name="Kosti I."/>
            <person name="LaButti K."/>
            <person name="Lindquist E.A."/>
            <person name="Lucas S."/>
            <person name="Salamov A.A."/>
            <person name="Bradshaw R.E."/>
            <person name="Ciuffetti L."/>
            <person name="Hamelin R.C."/>
            <person name="Kema G.H.J."/>
            <person name="Lawrence C."/>
            <person name="Scott J.A."/>
            <person name="Spatafora J.W."/>
            <person name="Turgeon B.G."/>
            <person name="de Wit P.J.G.M."/>
            <person name="Zhong S."/>
            <person name="Goodwin S.B."/>
            <person name="Grigoriev I.V."/>
        </authorList>
    </citation>
    <scope>NUCLEOTIDE SEQUENCE [LARGE SCALE GENOMIC DNA]</scope>
    <source>
        <strain evidence="3">C5 / ATCC 48332 / race O</strain>
    </source>
</reference>
<dbReference type="AlphaFoldDB" id="M2URM1"/>
<accession>M2URM1</accession>
<evidence type="ECO:0000259" key="1">
    <source>
        <dbReference type="PROSITE" id="PS00028"/>
    </source>
</evidence>
<dbReference type="Proteomes" id="UP000016936">
    <property type="component" value="Unassembled WGS sequence"/>
</dbReference>
<dbReference type="PROSITE" id="PS00028">
    <property type="entry name" value="ZINC_FINGER_C2H2_1"/>
    <property type="match status" value="1"/>
</dbReference>
<feature type="non-terminal residue" evidence="2">
    <location>
        <position position="1"/>
    </location>
</feature>
<proteinExistence type="predicted"/>
<dbReference type="CDD" id="cd09917">
    <property type="entry name" value="F-box_SF"/>
    <property type="match status" value="1"/>
</dbReference>
<dbReference type="eggNOG" id="ENOG502T837">
    <property type="taxonomic scope" value="Eukaryota"/>
</dbReference>
<dbReference type="EMBL" id="KB445570">
    <property type="protein sequence ID" value="EMD96246.1"/>
    <property type="molecule type" value="Genomic_DNA"/>
</dbReference>
<dbReference type="OMA" id="NDADWAT"/>
<name>M2URM1_COCH5</name>
<feature type="non-terminal residue" evidence="2">
    <location>
        <position position="366"/>
    </location>
</feature>
<dbReference type="InterPro" id="IPR013087">
    <property type="entry name" value="Znf_C2H2_type"/>
</dbReference>
<gene>
    <name evidence="2" type="ORF">COCHEDRAFT_37865</name>
</gene>
<reference evidence="3" key="2">
    <citation type="journal article" date="2013" name="PLoS Genet.">
        <title>Comparative genome structure, secondary metabolite, and effector coding capacity across Cochliobolus pathogens.</title>
        <authorList>
            <person name="Condon B.J."/>
            <person name="Leng Y."/>
            <person name="Wu D."/>
            <person name="Bushley K.E."/>
            <person name="Ohm R.A."/>
            <person name="Otillar R."/>
            <person name="Martin J."/>
            <person name="Schackwitz W."/>
            <person name="Grimwood J."/>
            <person name="MohdZainudin N."/>
            <person name="Xue C."/>
            <person name="Wang R."/>
            <person name="Manning V.A."/>
            <person name="Dhillon B."/>
            <person name="Tu Z.J."/>
            <person name="Steffenson B.J."/>
            <person name="Salamov A."/>
            <person name="Sun H."/>
            <person name="Lowry S."/>
            <person name="LaButti K."/>
            <person name="Han J."/>
            <person name="Copeland A."/>
            <person name="Lindquist E."/>
            <person name="Barry K."/>
            <person name="Schmutz J."/>
            <person name="Baker S.E."/>
            <person name="Ciuffetti L.M."/>
            <person name="Grigoriev I.V."/>
            <person name="Zhong S."/>
            <person name="Turgeon B.G."/>
        </authorList>
    </citation>
    <scope>NUCLEOTIDE SEQUENCE [LARGE SCALE GENOMIC DNA]</scope>
    <source>
        <strain evidence="3">C5 / ATCC 48332 / race O</strain>
    </source>
</reference>
<dbReference type="HOGENOM" id="CLU_674372_0_0_1"/>